<evidence type="ECO:0000256" key="1">
    <source>
        <dbReference type="SAM" id="Coils"/>
    </source>
</evidence>
<dbReference type="SMART" id="SM00325">
    <property type="entry name" value="RhoGEF"/>
    <property type="match status" value="1"/>
</dbReference>
<dbReference type="SUPFAM" id="SSF47576">
    <property type="entry name" value="Calponin-homology domain, CH-domain"/>
    <property type="match status" value="1"/>
</dbReference>
<evidence type="ECO:0000259" key="4">
    <source>
        <dbReference type="PROSITE" id="PS50010"/>
    </source>
</evidence>
<dbReference type="PROSITE" id="PS00741">
    <property type="entry name" value="DH_1"/>
    <property type="match status" value="1"/>
</dbReference>
<dbReference type="GO" id="GO:0005634">
    <property type="term" value="C:nucleus"/>
    <property type="evidence" value="ECO:0007669"/>
    <property type="project" value="TreeGrafter"/>
</dbReference>
<accession>A0A8H7EK73</accession>
<feature type="region of interest" description="Disordered" evidence="2">
    <location>
        <begin position="59"/>
        <end position="78"/>
    </location>
</feature>
<feature type="compositionally biased region" description="Acidic residues" evidence="2">
    <location>
        <begin position="548"/>
        <end position="566"/>
    </location>
</feature>
<dbReference type="CDD" id="cd00160">
    <property type="entry name" value="RhoGEF"/>
    <property type="match status" value="1"/>
</dbReference>
<dbReference type="Gene3D" id="2.30.29.30">
    <property type="entry name" value="Pleckstrin-homology domain (PH domain)/Phosphotyrosine-binding domain (PTB)"/>
    <property type="match status" value="1"/>
</dbReference>
<feature type="compositionally biased region" description="Basic residues" evidence="2">
    <location>
        <begin position="808"/>
        <end position="822"/>
    </location>
</feature>
<dbReference type="GO" id="GO:0005085">
    <property type="term" value="F:guanyl-nucleotide exchange factor activity"/>
    <property type="evidence" value="ECO:0007669"/>
    <property type="project" value="InterPro"/>
</dbReference>
<dbReference type="InterPro" id="IPR035899">
    <property type="entry name" value="DBL_dom_sf"/>
</dbReference>
<dbReference type="Proteomes" id="UP000605846">
    <property type="component" value="Unassembled WGS sequence"/>
</dbReference>
<feature type="compositionally biased region" description="Polar residues" evidence="2">
    <location>
        <begin position="754"/>
        <end position="763"/>
    </location>
</feature>
<dbReference type="SUPFAM" id="SSF54277">
    <property type="entry name" value="CAD &amp; PB1 domains"/>
    <property type="match status" value="1"/>
</dbReference>
<gene>
    <name evidence="7" type="ORF">EC973_005149</name>
</gene>
<evidence type="ECO:0000256" key="2">
    <source>
        <dbReference type="SAM" id="MobiDB-lite"/>
    </source>
</evidence>
<dbReference type="InterPro" id="IPR001331">
    <property type="entry name" value="GDS_CDC24_CS"/>
</dbReference>
<dbReference type="InterPro" id="IPR000270">
    <property type="entry name" value="PB1_dom"/>
</dbReference>
<dbReference type="PROSITE" id="PS50021">
    <property type="entry name" value="CH"/>
    <property type="match status" value="1"/>
</dbReference>
<feature type="compositionally biased region" description="Low complexity" evidence="2">
    <location>
        <begin position="795"/>
        <end position="807"/>
    </location>
</feature>
<dbReference type="GO" id="GO:0035556">
    <property type="term" value="P:intracellular signal transduction"/>
    <property type="evidence" value="ECO:0007669"/>
    <property type="project" value="InterPro"/>
</dbReference>
<feature type="domain" description="PH" evidence="3">
    <location>
        <begin position="398"/>
        <end position="519"/>
    </location>
</feature>
<organism evidence="7 8">
    <name type="scientific">Apophysomyces ossiformis</name>
    <dbReference type="NCBI Taxonomy" id="679940"/>
    <lineage>
        <taxon>Eukaryota</taxon>
        <taxon>Fungi</taxon>
        <taxon>Fungi incertae sedis</taxon>
        <taxon>Mucoromycota</taxon>
        <taxon>Mucoromycotina</taxon>
        <taxon>Mucoromycetes</taxon>
        <taxon>Mucorales</taxon>
        <taxon>Mucorineae</taxon>
        <taxon>Mucoraceae</taxon>
        <taxon>Apophysomyces</taxon>
    </lineage>
</organism>
<name>A0A8H7EK73_9FUNG</name>
<dbReference type="AlphaFoldDB" id="A0A8H7EK73"/>
<sequence>MSHGTPTTTTMDVSSLASHTILAQKQVPVGNSSLYHTCRSVLDKLACVDGMLEYLETPLASPTESPTSSTSSTITSTTTVVTSSDPLSKLWTLCRRGSPLCTLFNALDPETPLKVDGDPNLNQINTCKASVYHFIVACRKELAFPEGDMFTISDLYQDDTNGFVKVVNTIDKILQLLEKRGVITVRSSSRDSDPDAPKDTRDKVVCELLDTERKFVQDMEYLQNYMRKLQQQHIVSPDTVHYLFGNLNALVDFQRRFLIQLEEMAEKAPEDQRWGHLFVQMEEPFAVYEPYCANYYSAQDLVVQETSKLQKVADILDPNYELPSMLIKPVQRICKYPLLINQLIKSTNKDWPYYAEMEEGLEAIKRVTEKVNETQRQHENMQMVEELKKRVINWDGRSIEEFGKLLLKDRMVMTVNENDRELHMFLFQKALLMCKDKDAKNNLLTKTNTMNQKKKRPGLLQLKGFVDTRRIVNIVNKAQNGTWALMVEYRNFDVERFVLRLRNEEQHKLWENALNKIKLKNRNIVPNTHLFSMPAMNSHFHHDSGFHDDDDDEAEEGEYEVEEQEEEFRKARSRSNSISAHIKAQLEWKSIPVANSRSHYPLTSANAPPLPRIPATGTTHHFSIDPHLYPDSPPPSNPLSPVDPSRPFTEASSPRRRQQQQQQQQQQPAAAAAAPSEHTVLSGMATSFLGGMESTDKTSSSQPLSHAAPIGRSQSHSLGASMSNHLSPNSYHHPHHQPHPHPYPNQHPQHQQQARLRSQSSPNIRKRNGSHGEEEEERIPQVPPIHIRTIPPPSQQQQQQQQQQQHYPHPHPHPHPSHHHPSNKLPSPLEPHPEHLPPFPTASSSYTLAVPSSSPNSIKIKLNFDDGIYVIVSPQDILFSELMEKVLKKIRPMAHLNSHDSLRLKYQDEDGDLITINSDDDVQMAFESRASCNTVSLFVSR</sequence>
<feature type="compositionally biased region" description="Polar residues" evidence="2">
    <location>
        <begin position="712"/>
        <end position="726"/>
    </location>
</feature>
<dbReference type="InterPro" id="IPR036872">
    <property type="entry name" value="CH_dom_sf"/>
</dbReference>
<dbReference type="PANTHER" id="PTHR47339">
    <property type="entry name" value="CELL DIVISION CONTROL PROTEIN 24"/>
    <property type="match status" value="1"/>
</dbReference>
<feature type="domain" description="DH" evidence="4">
    <location>
        <begin position="200"/>
        <end position="374"/>
    </location>
</feature>
<feature type="region of interest" description="Disordered" evidence="2">
    <location>
        <begin position="602"/>
        <end position="840"/>
    </location>
</feature>
<dbReference type="InterPro" id="IPR010481">
    <property type="entry name" value="Cdc24/Scd1_N"/>
</dbReference>
<dbReference type="InterPro" id="IPR053793">
    <property type="entry name" value="PB1-like"/>
</dbReference>
<dbReference type="InterPro" id="IPR001849">
    <property type="entry name" value="PH_domain"/>
</dbReference>
<feature type="domain" description="PB1" evidence="6">
    <location>
        <begin position="857"/>
        <end position="941"/>
    </location>
</feature>
<dbReference type="EMBL" id="JABAYA010000298">
    <property type="protein sequence ID" value="KAF7721167.1"/>
    <property type="molecule type" value="Genomic_DNA"/>
</dbReference>
<reference evidence="7" key="1">
    <citation type="submission" date="2020-01" db="EMBL/GenBank/DDBJ databases">
        <title>Genome Sequencing of Three Apophysomyces-Like Fungal Strains Confirms a Novel Fungal Genus in the Mucoromycota with divergent Burkholderia-like Endosymbiotic Bacteria.</title>
        <authorList>
            <person name="Stajich J.E."/>
            <person name="Macias A.M."/>
            <person name="Carter-House D."/>
            <person name="Lovett B."/>
            <person name="Kasson L.R."/>
            <person name="Berry K."/>
            <person name="Grigoriev I."/>
            <person name="Chang Y."/>
            <person name="Spatafora J."/>
            <person name="Kasson M.T."/>
        </authorList>
    </citation>
    <scope>NUCLEOTIDE SEQUENCE</scope>
    <source>
        <strain evidence="7">NRRL A-21654</strain>
    </source>
</reference>
<dbReference type="Pfam" id="PF06395">
    <property type="entry name" value="CDC24"/>
    <property type="match status" value="1"/>
</dbReference>
<dbReference type="Pfam" id="PF00564">
    <property type="entry name" value="PB1"/>
    <property type="match status" value="1"/>
</dbReference>
<protein>
    <submittedName>
        <fullName evidence="7">Uncharacterized protein</fullName>
    </submittedName>
</protein>
<evidence type="ECO:0000259" key="3">
    <source>
        <dbReference type="PROSITE" id="PS50003"/>
    </source>
</evidence>
<keyword evidence="1" id="KW-0175">Coiled coil</keyword>
<feature type="coiled-coil region" evidence="1">
    <location>
        <begin position="357"/>
        <end position="384"/>
    </location>
</feature>
<feature type="compositionally biased region" description="Low complexity" evidence="2">
    <location>
        <begin position="61"/>
        <end position="78"/>
    </location>
</feature>
<dbReference type="InterPro" id="IPR011993">
    <property type="entry name" value="PH-like_dom_sf"/>
</dbReference>
<dbReference type="Gene3D" id="1.20.900.10">
    <property type="entry name" value="Dbl homology (DH) domain"/>
    <property type="match status" value="1"/>
</dbReference>
<dbReference type="SUPFAM" id="SSF50729">
    <property type="entry name" value="PH domain-like"/>
    <property type="match status" value="1"/>
</dbReference>
<dbReference type="PANTHER" id="PTHR47339:SF1">
    <property type="entry name" value="CELL DIVISION CONTROL PROTEIN 24"/>
    <property type="match status" value="1"/>
</dbReference>
<dbReference type="GO" id="GO:0031106">
    <property type="term" value="P:septin ring organization"/>
    <property type="evidence" value="ECO:0007669"/>
    <property type="project" value="TreeGrafter"/>
</dbReference>
<dbReference type="SUPFAM" id="SSF48065">
    <property type="entry name" value="DBL homology domain (DH-domain)"/>
    <property type="match status" value="1"/>
</dbReference>
<dbReference type="SMART" id="SM00666">
    <property type="entry name" value="PB1"/>
    <property type="match status" value="1"/>
</dbReference>
<evidence type="ECO:0000313" key="8">
    <source>
        <dbReference type="Proteomes" id="UP000605846"/>
    </source>
</evidence>
<dbReference type="InterPro" id="IPR053026">
    <property type="entry name" value="CDC42_GEF"/>
</dbReference>
<evidence type="ECO:0000313" key="7">
    <source>
        <dbReference type="EMBL" id="KAF7721167.1"/>
    </source>
</evidence>
<dbReference type="GO" id="GO:0005737">
    <property type="term" value="C:cytoplasm"/>
    <property type="evidence" value="ECO:0007669"/>
    <property type="project" value="TreeGrafter"/>
</dbReference>
<dbReference type="CDD" id="cd05992">
    <property type="entry name" value="PB1"/>
    <property type="match status" value="1"/>
</dbReference>
<dbReference type="CDD" id="cd00014">
    <property type="entry name" value="CH_SF"/>
    <property type="match status" value="1"/>
</dbReference>
<dbReference type="PROSITE" id="PS50010">
    <property type="entry name" value="DH_2"/>
    <property type="match status" value="1"/>
</dbReference>
<dbReference type="GO" id="GO:0000935">
    <property type="term" value="C:division septum"/>
    <property type="evidence" value="ECO:0007669"/>
    <property type="project" value="TreeGrafter"/>
</dbReference>
<evidence type="ECO:0000259" key="5">
    <source>
        <dbReference type="PROSITE" id="PS50021"/>
    </source>
</evidence>
<feature type="compositionally biased region" description="Low complexity" evidence="2">
    <location>
        <begin position="659"/>
        <end position="676"/>
    </location>
</feature>
<dbReference type="GO" id="GO:0030010">
    <property type="term" value="P:establishment of cell polarity"/>
    <property type="evidence" value="ECO:0007669"/>
    <property type="project" value="TreeGrafter"/>
</dbReference>
<dbReference type="FunFam" id="1.20.900.10:FF:000046">
    <property type="entry name" value="Related to CDC24-GTP/GDP exchange factor for Cdc42p"/>
    <property type="match status" value="1"/>
</dbReference>
<dbReference type="GO" id="GO:0043332">
    <property type="term" value="C:mating projection tip"/>
    <property type="evidence" value="ECO:0007669"/>
    <property type="project" value="TreeGrafter"/>
</dbReference>
<evidence type="ECO:0000259" key="6">
    <source>
        <dbReference type="PROSITE" id="PS51745"/>
    </source>
</evidence>
<dbReference type="Pfam" id="PF00621">
    <property type="entry name" value="RhoGEF"/>
    <property type="match status" value="1"/>
</dbReference>
<feature type="domain" description="Calponin-homology (CH)" evidence="5">
    <location>
        <begin position="68"/>
        <end position="181"/>
    </location>
</feature>
<proteinExistence type="predicted"/>
<dbReference type="Gene3D" id="1.10.418.10">
    <property type="entry name" value="Calponin-like domain"/>
    <property type="match status" value="1"/>
</dbReference>
<dbReference type="PROSITE" id="PS51745">
    <property type="entry name" value="PB1"/>
    <property type="match status" value="1"/>
</dbReference>
<feature type="region of interest" description="Disordered" evidence="2">
    <location>
        <begin position="541"/>
        <end position="576"/>
    </location>
</feature>
<dbReference type="PROSITE" id="PS50003">
    <property type="entry name" value="PH_DOMAIN"/>
    <property type="match status" value="1"/>
</dbReference>
<keyword evidence="8" id="KW-1185">Reference proteome</keyword>
<dbReference type="InterPro" id="IPR000219">
    <property type="entry name" value="DH_dom"/>
</dbReference>
<dbReference type="OrthoDB" id="1594986at2759"/>
<dbReference type="Gene3D" id="3.10.20.90">
    <property type="entry name" value="Phosphatidylinositol 3-kinase Catalytic Subunit, Chain A, domain 1"/>
    <property type="match status" value="1"/>
</dbReference>
<comment type="caution">
    <text evidence="7">The sequence shown here is derived from an EMBL/GenBank/DDBJ whole genome shotgun (WGS) entry which is preliminary data.</text>
</comment>
<dbReference type="InterPro" id="IPR001715">
    <property type="entry name" value="CH_dom"/>
</dbReference>
<dbReference type="Pfam" id="PF15411">
    <property type="entry name" value="PH_10"/>
    <property type="match status" value="1"/>
</dbReference>